<evidence type="ECO:0000313" key="3">
    <source>
        <dbReference type="Proteomes" id="UP001177003"/>
    </source>
</evidence>
<proteinExistence type="predicted"/>
<dbReference type="AlphaFoldDB" id="A0AA35ZSG7"/>
<gene>
    <name evidence="2" type="ORF">LSALG_LOCUS36689</name>
</gene>
<sequence length="135" mass="14547">MDEEVVPETPLGFSSPSTTSTPNTTIDIPPEDLVTKSFTEEVPTSGILAHVSNTDANVLMGDVVSNPVAFQGGFGGTFANLEFGHEEESIPDHMLTFGKQFKILDRKLNSILQSQVDVRSKHSVSGIEVDVMLKA</sequence>
<feature type="region of interest" description="Disordered" evidence="1">
    <location>
        <begin position="1"/>
        <end position="30"/>
    </location>
</feature>
<feature type="compositionally biased region" description="Low complexity" evidence="1">
    <location>
        <begin position="14"/>
        <end position="28"/>
    </location>
</feature>
<organism evidence="2 3">
    <name type="scientific">Lactuca saligna</name>
    <name type="common">Willowleaf lettuce</name>
    <dbReference type="NCBI Taxonomy" id="75948"/>
    <lineage>
        <taxon>Eukaryota</taxon>
        <taxon>Viridiplantae</taxon>
        <taxon>Streptophyta</taxon>
        <taxon>Embryophyta</taxon>
        <taxon>Tracheophyta</taxon>
        <taxon>Spermatophyta</taxon>
        <taxon>Magnoliopsida</taxon>
        <taxon>eudicotyledons</taxon>
        <taxon>Gunneridae</taxon>
        <taxon>Pentapetalae</taxon>
        <taxon>asterids</taxon>
        <taxon>campanulids</taxon>
        <taxon>Asterales</taxon>
        <taxon>Asteraceae</taxon>
        <taxon>Cichorioideae</taxon>
        <taxon>Cichorieae</taxon>
        <taxon>Lactucinae</taxon>
        <taxon>Lactuca</taxon>
    </lineage>
</organism>
<protein>
    <submittedName>
        <fullName evidence="2">Uncharacterized protein</fullName>
    </submittedName>
</protein>
<evidence type="ECO:0000313" key="2">
    <source>
        <dbReference type="EMBL" id="CAI9297906.1"/>
    </source>
</evidence>
<dbReference type="EMBL" id="OX465084">
    <property type="protein sequence ID" value="CAI9297906.1"/>
    <property type="molecule type" value="Genomic_DNA"/>
</dbReference>
<dbReference type="Proteomes" id="UP001177003">
    <property type="component" value="Chromosome 8"/>
</dbReference>
<reference evidence="2" key="1">
    <citation type="submission" date="2023-04" db="EMBL/GenBank/DDBJ databases">
        <authorList>
            <person name="Vijverberg K."/>
            <person name="Xiong W."/>
            <person name="Schranz E."/>
        </authorList>
    </citation>
    <scope>NUCLEOTIDE SEQUENCE</scope>
</reference>
<evidence type="ECO:0000256" key="1">
    <source>
        <dbReference type="SAM" id="MobiDB-lite"/>
    </source>
</evidence>
<name>A0AA35ZSG7_LACSI</name>
<accession>A0AA35ZSG7</accession>
<keyword evidence="3" id="KW-1185">Reference proteome</keyword>